<dbReference type="InterPro" id="IPR036291">
    <property type="entry name" value="NAD(P)-bd_dom_sf"/>
</dbReference>
<comment type="caution">
    <text evidence="4">The sequence shown here is derived from an EMBL/GenBank/DDBJ whole genome shotgun (WGS) entry which is preliminary data.</text>
</comment>
<feature type="domain" description="NmrA-like" evidence="3">
    <location>
        <begin position="8"/>
        <end position="225"/>
    </location>
</feature>
<reference evidence="4" key="1">
    <citation type="submission" date="2023-06" db="EMBL/GenBank/DDBJ databases">
        <authorList>
            <consortium name="Lawrence Berkeley National Laboratory"/>
            <person name="Ahrendt S."/>
            <person name="Sahu N."/>
            <person name="Indic B."/>
            <person name="Wong-Bajracharya J."/>
            <person name="Merenyi Z."/>
            <person name="Ke H.-M."/>
            <person name="Monk M."/>
            <person name="Kocsube S."/>
            <person name="Drula E."/>
            <person name="Lipzen A."/>
            <person name="Balint B."/>
            <person name="Henrissat B."/>
            <person name="Andreopoulos B."/>
            <person name="Martin F.M."/>
            <person name="Harder C.B."/>
            <person name="Rigling D."/>
            <person name="Ford K.L."/>
            <person name="Foster G.D."/>
            <person name="Pangilinan J."/>
            <person name="Papanicolaou A."/>
            <person name="Barry K."/>
            <person name="LaButti K."/>
            <person name="Viragh M."/>
            <person name="Koriabine M."/>
            <person name="Yan M."/>
            <person name="Riley R."/>
            <person name="Champramary S."/>
            <person name="Plett K.L."/>
            <person name="Tsai I.J."/>
            <person name="Slot J."/>
            <person name="Sipos G."/>
            <person name="Plett J."/>
            <person name="Nagy L.G."/>
            <person name="Grigoriev I.V."/>
        </authorList>
    </citation>
    <scope>NUCLEOTIDE SEQUENCE</scope>
    <source>
        <strain evidence="4">FPL87.14</strain>
    </source>
</reference>
<accession>A0AA39JUS8</accession>
<evidence type="ECO:0000256" key="1">
    <source>
        <dbReference type="ARBA" id="ARBA00022857"/>
    </source>
</evidence>
<gene>
    <name evidence="4" type="ORF">EV421DRAFT_1706079</name>
</gene>
<dbReference type="EMBL" id="JAUEPT010000010">
    <property type="protein sequence ID" value="KAK0448226.1"/>
    <property type="molecule type" value="Genomic_DNA"/>
</dbReference>
<dbReference type="GO" id="GO:0016491">
    <property type="term" value="F:oxidoreductase activity"/>
    <property type="evidence" value="ECO:0007669"/>
    <property type="project" value="UniProtKB-KW"/>
</dbReference>
<dbReference type="Pfam" id="PF05368">
    <property type="entry name" value="NmrA"/>
    <property type="match status" value="1"/>
</dbReference>
<dbReference type="PANTHER" id="PTHR47706:SF9">
    <property type="entry name" value="NMRA-LIKE DOMAIN-CONTAINING PROTEIN-RELATED"/>
    <property type="match status" value="1"/>
</dbReference>
<dbReference type="SUPFAM" id="SSF51735">
    <property type="entry name" value="NAD(P)-binding Rossmann-fold domains"/>
    <property type="match status" value="1"/>
</dbReference>
<name>A0AA39JUS8_9AGAR</name>
<sequence length="294" mass="31635">MSSLPYKSFAILGAAGSIGRYIFDALHERNASILAITCSSSSSTDALPSDVKVAKVDDYKNVEAVAAVLRANRIEVVICAFTWQSVEAIYVEETALADAARAAGVKLFVPSEYGLFTEGAPESLWETKDNVAEYMIGIELPTARFFTGIFFSWISGLSGYPSTGKINVLGTGRTLVSWTATEDVGSFISHVLTTLPPAELNDGIFRIEGERLSWEDVATRMGAPITSVEKVAADSESLTRLCAVLQRMVEEGSGSMGWDSAAKKEGTERARSANSLWSGHVWKKVPCDVLATTV</sequence>
<evidence type="ECO:0000313" key="4">
    <source>
        <dbReference type="EMBL" id="KAK0448226.1"/>
    </source>
</evidence>
<keyword evidence="5" id="KW-1185">Reference proteome</keyword>
<dbReference type="InterPro" id="IPR008030">
    <property type="entry name" value="NmrA-like"/>
</dbReference>
<evidence type="ECO:0000313" key="5">
    <source>
        <dbReference type="Proteomes" id="UP001175226"/>
    </source>
</evidence>
<keyword evidence="2" id="KW-0560">Oxidoreductase</keyword>
<evidence type="ECO:0000256" key="2">
    <source>
        <dbReference type="ARBA" id="ARBA00023002"/>
    </source>
</evidence>
<organism evidence="4 5">
    <name type="scientific">Armillaria borealis</name>
    <dbReference type="NCBI Taxonomy" id="47425"/>
    <lineage>
        <taxon>Eukaryota</taxon>
        <taxon>Fungi</taxon>
        <taxon>Dikarya</taxon>
        <taxon>Basidiomycota</taxon>
        <taxon>Agaricomycotina</taxon>
        <taxon>Agaricomycetes</taxon>
        <taxon>Agaricomycetidae</taxon>
        <taxon>Agaricales</taxon>
        <taxon>Marasmiineae</taxon>
        <taxon>Physalacriaceae</taxon>
        <taxon>Armillaria</taxon>
    </lineage>
</organism>
<protein>
    <recommendedName>
        <fullName evidence="3">NmrA-like domain-containing protein</fullName>
    </recommendedName>
</protein>
<dbReference type="Proteomes" id="UP001175226">
    <property type="component" value="Unassembled WGS sequence"/>
</dbReference>
<dbReference type="PANTHER" id="PTHR47706">
    <property type="entry name" value="NMRA-LIKE FAMILY PROTEIN"/>
    <property type="match status" value="1"/>
</dbReference>
<evidence type="ECO:0000259" key="3">
    <source>
        <dbReference type="Pfam" id="PF05368"/>
    </source>
</evidence>
<dbReference type="AlphaFoldDB" id="A0AA39JUS8"/>
<keyword evidence="1" id="KW-0521">NADP</keyword>
<dbReference type="InterPro" id="IPR051609">
    <property type="entry name" value="NmrA/Isoflavone_reductase-like"/>
</dbReference>
<dbReference type="Gene3D" id="3.40.50.720">
    <property type="entry name" value="NAD(P)-binding Rossmann-like Domain"/>
    <property type="match status" value="1"/>
</dbReference>
<proteinExistence type="predicted"/>